<protein>
    <recommendedName>
        <fullName evidence="6">Ribosomal RNA small subunit methyltransferase I</fullName>
        <ecNumber evidence="6">2.1.1.198</ecNumber>
    </recommendedName>
    <alternativeName>
        <fullName evidence="6">16S rRNA 2'-O-ribose C1402 methyltransferase</fullName>
    </alternativeName>
    <alternativeName>
        <fullName evidence="6">rRNA (cytidine-2'-O-)-methyltransferase RsmI</fullName>
    </alternativeName>
</protein>
<evidence type="ECO:0000256" key="4">
    <source>
        <dbReference type="ARBA" id="ARBA00022679"/>
    </source>
</evidence>
<keyword evidence="4 6" id="KW-0808">Transferase</keyword>
<dbReference type="HAMAP" id="MF_01877">
    <property type="entry name" value="16SrRNA_methyltr_I"/>
    <property type="match status" value="1"/>
</dbReference>
<dbReference type="FunFam" id="3.30.950.10:FF:000002">
    <property type="entry name" value="Ribosomal RNA small subunit methyltransferase I"/>
    <property type="match status" value="1"/>
</dbReference>
<keyword evidence="5 6" id="KW-0949">S-adenosyl-L-methionine</keyword>
<dbReference type="GO" id="GO:0005737">
    <property type="term" value="C:cytoplasm"/>
    <property type="evidence" value="ECO:0007669"/>
    <property type="project" value="UniProtKB-SubCell"/>
</dbReference>
<dbReference type="InterPro" id="IPR035996">
    <property type="entry name" value="4pyrrol_Methylase_sf"/>
</dbReference>
<dbReference type="EC" id="2.1.1.198" evidence="6"/>
<dbReference type="CDD" id="cd11648">
    <property type="entry name" value="RsmI"/>
    <property type="match status" value="1"/>
</dbReference>
<evidence type="ECO:0000256" key="3">
    <source>
        <dbReference type="ARBA" id="ARBA00022603"/>
    </source>
</evidence>
<evidence type="ECO:0000256" key="6">
    <source>
        <dbReference type="HAMAP-Rule" id="MF_01877"/>
    </source>
</evidence>
<evidence type="ECO:0000313" key="9">
    <source>
        <dbReference type="Proteomes" id="UP000176614"/>
    </source>
</evidence>
<dbReference type="PROSITE" id="PS01296">
    <property type="entry name" value="RSMI"/>
    <property type="match status" value="1"/>
</dbReference>
<dbReference type="InterPro" id="IPR000878">
    <property type="entry name" value="4pyrrol_Mease"/>
</dbReference>
<name>A0A1F4W1J8_UNCKA</name>
<evidence type="ECO:0000256" key="5">
    <source>
        <dbReference type="ARBA" id="ARBA00022691"/>
    </source>
</evidence>
<keyword evidence="1 6" id="KW-0963">Cytoplasm</keyword>
<dbReference type="InterPro" id="IPR014777">
    <property type="entry name" value="4pyrrole_Mease_sub1"/>
</dbReference>
<accession>A0A1F4W1J8</accession>
<dbReference type="FunFam" id="3.40.1010.10:FF:000007">
    <property type="entry name" value="Ribosomal RNA small subunit methyltransferase I"/>
    <property type="match status" value="1"/>
</dbReference>
<dbReference type="GO" id="GO:0070677">
    <property type="term" value="F:rRNA (cytosine-2'-O-)-methyltransferase activity"/>
    <property type="evidence" value="ECO:0007669"/>
    <property type="project" value="UniProtKB-UniRule"/>
</dbReference>
<dbReference type="SUPFAM" id="SSF53790">
    <property type="entry name" value="Tetrapyrrole methylase"/>
    <property type="match status" value="1"/>
</dbReference>
<gene>
    <name evidence="6" type="primary">rsmI</name>
    <name evidence="8" type="ORF">A2264_02795</name>
</gene>
<dbReference type="PIRSF" id="PIRSF005917">
    <property type="entry name" value="MTase_YraL"/>
    <property type="match status" value="1"/>
</dbReference>
<feature type="domain" description="Tetrapyrrole methylase" evidence="7">
    <location>
        <begin position="9"/>
        <end position="208"/>
    </location>
</feature>
<dbReference type="InterPro" id="IPR014776">
    <property type="entry name" value="4pyrrole_Mease_sub2"/>
</dbReference>
<dbReference type="EMBL" id="MEVT01000007">
    <property type="protein sequence ID" value="OGC63286.1"/>
    <property type="molecule type" value="Genomic_DNA"/>
</dbReference>
<dbReference type="Gene3D" id="3.40.1010.10">
    <property type="entry name" value="Cobalt-precorrin-4 Transmethylase, Domain 1"/>
    <property type="match status" value="1"/>
</dbReference>
<comment type="caution">
    <text evidence="8">The sequence shown here is derived from an EMBL/GenBank/DDBJ whole genome shotgun (WGS) entry which is preliminary data.</text>
</comment>
<dbReference type="Gene3D" id="3.30.950.10">
    <property type="entry name" value="Methyltransferase, Cobalt-precorrin-4 Transmethylase, Domain 2"/>
    <property type="match status" value="1"/>
</dbReference>
<dbReference type="Pfam" id="PF00590">
    <property type="entry name" value="TP_methylase"/>
    <property type="match status" value="1"/>
</dbReference>
<evidence type="ECO:0000256" key="1">
    <source>
        <dbReference type="ARBA" id="ARBA00022490"/>
    </source>
</evidence>
<proteinExistence type="inferred from homology"/>
<comment type="similarity">
    <text evidence="6">Belongs to the methyltransferase superfamily. RsmI family.</text>
</comment>
<comment type="subcellular location">
    <subcellularLocation>
        <location evidence="6">Cytoplasm</location>
    </subcellularLocation>
</comment>
<comment type="function">
    <text evidence="6">Catalyzes the 2'-O-methylation of the ribose of cytidine 1402 (C1402) in 16S rRNA.</text>
</comment>
<dbReference type="NCBIfam" id="TIGR00096">
    <property type="entry name" value="16S rRNA (cytidine(1402)-2'-O)-methyltransferase"/>
    <property type="match status" value="1"/>
</dbReference>
<evidence type="ECO:0000313" key="8">
    <source>
        <dbReference type="EMBL" id="OGC63286.1"/>
    </source>
</evidence>
<evidence type="ECO:0000259" key="7">
    <source>
        <dbReference type="Pfam" id="PF00590"/>
    </source>
</evidence>
<keyword evidence="2 6" id="KW-0698">rRNA processing</keyword>
<comment type="catalytic activity">
    <reaction evidence="6">
        <text>cytidine(1402) in 16S rRNA + S-adenosyl-L-methionine = 2'-O-methylcytidine(1402) in 16S rRNA + S-adenosyl-L-homocysteine + H(+)</text>
        <dbReference type="Rhea" id="RHEA:42924"/>
        <dbReference type="Rhea" id="RHEA-COMP:10285"/>
        <dbReference type="Rhea" id="RHEA-COMP:10286"/>
        <dbReference type="ChEBI" id="CHEBI:15378"/>
        <dbReference type="ChEBI" id="CHEBI:57856"/>
        <dbReference type="ChEBI" id="CHEBI:59789"/>
        <dbReference type="ChEBI" id="CHEBI:74495"/>
        <dbReference type="ChEBI" id="CHEBI:82748"/>
        <dbReference type="EC" id="2.1.1.198"/>
    </reaction>
</comment>
<dbReference type="PANTHER" id="PTHR46111">
    <property type="entry name" value="RIBOSOMAL RNA SMALL SUBUNIT METHYLTRANSFERASE I"/>
    <property type="match status" value="1"/>
</dbReference>
<sequence>MDFAKTGCLHIVPTPIGNMADITLRSIDILKQADVVLSEDTRETSKLLTYYKIEGKKQVSYRDQNHTRVMPQVLDMLKAGLSIALVSDSGTPLISDPGYKLVNEVKKQGYKVVPLPGPSAIITALSASGLPTDKFIFLGFLPKKSGPRHDILRKFCQFDATICVYESPFRLIKLLEEISQVAGDRTICLASEMTKMYERFETGKISQVLPKLTTNTTRGEHVVLIAKEGFED</sequence>
<evidence type="ECO:0000256" key="2">
    <source>
        <dbReference type="ARBA" id="ARBA00022552"/>
    </source>
</evidence>
<dbReference type="InterPro" id="IPR018063">
    <property type="entry name" value="SAM_MeTrfase_RsmI_CS"/>
</dbReference>
<dbReference type="AlphaFoldDB" id="A0A1F4W1J8"/>
<reference evidence="8 9" key="1">
    <citation type="journal article" date="2016" name="Nat. Commun.">
        <title>Thousands of microbial genomes shed light on interconnected biogeochemical processes in an aquifer system.</title>
        <authorList>
            <person name="Anantharaman K."/>
            <person name="Brown C.T."/>
            <person name="Hug L.A."/>
            <person name="Sharon I."/>
            <person name="Castelle C.J."/>
            <person name="Probst A.J."/>
            <person name="Thomas B.C."/>
            <person name="Singh A."/>
            <person name="Wilkins M.J."/>
            <person name="Karaoz U."/>
            <person name="Brodie E.L."/>
            <person name="Williams K.H."/>
            <person name="Hubbard S.S."/>
            <person name="Banfield J.F."/>
        </authorList>
    </citation>
    <scope>NUCLEOTIDE SEQUENCE [LARGE SCALE GENOMIC DNA]</scope>
</reference>
<dbReference type="PANTHER" id="PTHR46111:SF1">
    <property type="entry name" value="RIBOSOMAL RNA SMALL SUBUNIT METHYLTRANSFERASE I"/>
    <property type="match status" value="1"/>
</dbReference>
<dbReference type="InterPro" id="IPR008189">
    <property type="entry name" value="rRNA_ssu_MeTfrase_I"/>
</dbReference>
<organism evidence="8 9">
    <name type="scientific">candidate division WWE3 bacterium RIFOXYA2_FULL_46_9</name>
    <dbReference type="NCBI Taxonomy" id="1802636"/>
    <lineage>
        <taxon>Bacteria</taxon>
        <taxon>Katanobacteria</taxon>
    </lineage>
</organism>
<keyword evidence="3 6" id="KW-0489">Methyltransferase</keyword>
<dbReference type="Proteomes" id="UP000176614">
    <property type="component" value="Unassembled WGS sequence"/>
</dbReference>